<evidence type="ECO:0000313" key="1">
    <source>
        <dbReference type="EMBL" id="QDU98569.1"/>
    </source>
</evidence>
<dbReference type="KEGG" id="lcre:Pla8534_64400"/>
<reference evidence="1 2" key="1">
    <citation type="submission" date="2019-02" db="EMBL/GenBank/DDBJ databases">
        <title>Deep-cultivation of Planctomycetes and their phenomic and genomic characterization uncovers novel biology.</title>
        <authorList>
            <person name="Wiegand S."/>
            <person name="Jogler M."/>
            <person name="Boedeker C."/>
            <person name="Pinto D."/>
            <person name="Vollmers J."/>
            <person name="Rivas-Marin E."/>
            <person name="Kohn T."/>
            <person name="Peeters S.H."/>
            <person name="Heuer A."/>
            <person name="Rast P."/>
            <person name="Oberbeckmann S."/>
            <person name="Bunk B."/>
            <person name="Jeske O."/>
            <person name="Meyerdierks A."/>
            <person name="Storesund J.E."/>
            <person name="Kallscheuer N."/>
            <person name="Luecker S."/>
            <person name="Lage O.M."/>
            <person name="Pohl T."/>
            <person name="Merkel B.J."/>
            <person name="Hornburger P."/>
            <person name="Mueller R.-W."/>
            <person name="Bruemmer F."/>
            <person name="Labrenz M."/>
            <person name="Spormann A.M."/>
            <person name="Op den Camp H."/>
            <person name="Overmann J."/>
            <person name="Amann R."/>
            <person name="Jetten M.S.M."/>
            <person name="Mascher T."/>
            <person name="Medema M.H."/>
            <person name="Devos D.P."/>
            <person name="Kaster A.-K."/>
            <person name="Ovreas L."/>
            <person name="Rohde M."/>
            <person name="Galperin M.Y."/>
            <person name="Jogler C."/>
        </authorList>
    </citation>
    <scope>NUCLEOTIDE SEQUENCE [LARGE SCALE GENOMIC DNA]</scope>
    <source>
        <strain evidence="1 2">Pla85_3_4</strain>
    </source>
</reference>
<dbReference type="AlphaFoldDB" id="A0A518E399"/>
<accession>A0A518E399</accession>
<organism evidence="1 2">
    <name type="scientific">Lignipirellula cremea</name>
    <dbReference type="NCBI Taxonomy" id="2528010"/>
    <lineage>
        <taxon>Bacteria</taxon>
        <taxon>Pseudomonadati</taxon>
        <taxon>Planctomycetota</taxon>
        <taxon>Planctomycetia</taxon>
        <taxon>Pirellulales</taxon>
        <taxon>Pirellulaceae</taxon>
        <taxon>Lignipirellula</taxon>
    </lineage>
</organism>
<name>A0A518E399_9BACT</name>
<keyword evidence="2" id="KW-1185">Reference proteome</keyword>
<proteinExistence type="predicted"/>
<dbReference type="Proteomes" id="UP000317648">
    <property type="component" value="Chromosome"/>
</dbReference>
<dbReference type="EMBL" id="CP036433">
    <property type="protein sequence ID" value="QDU98569.1"/>
    <property type="molecule type" value="Genomic_DNA"/>
</dbReference>
<gene>
    <name evidence="1" type="ORF">Pla8534_64400</name>
</gene>
<evidence type="ECO:0000313" key="2">
    <source>
        <dbReference type="Proteomes" id="UP000317648"/>
    </source>
</evidence>
<sequence>MQNNPRIALQWMEQTRIGMYPASGGRGAAMKRKTNRRPPLLRDISWSRLAEMFGNPRPPLSISEQQFDYCDAELRLLASQPYLSMDLSKLGYYYADLAFVELQPDLFDYLFPACLMDWHRSLADNRPCGGGTAEIHFAVSYGQVFRKMLSPDRLLAVRNFLLDSFLARLDAETRLFDIQNAAPSWCWIRRINSLARIVDLTELWEQWWSLGTPGRAIAAIQYVSALLYFDDENPLFPAELTPVLWSHDSQIHHAGWLPANGEFLSQSFTAEFVKRKIQEAVAMLPAGQEREKARQLLTDLPAQEELLDHRIAELPGQLLSPDPAEWTV</sequence>
<protein>
    <submittedName>
        <fullName evidence="1">Uncharacterized protein</fullName>
    </submittedName>
</protein>